<evidence type="ECO:0000259" key="16">
    <source>
        <dbReference type="Pfam" id="PF00912"/>
    </source>
</evidence>
<dbReference type="EMBL" id="MQSV01000001">
    <property type="protein sequence ID" value="OKL49500.1"/>
    <property type="molecule type" value="Genomic_DNA"/>
</dbReference>
<feature type="compositionally biased region" description="Basic and acidic residues" evidence="14">
    <location>
        <begin position="703"/>
        <end position="722"/>
    </location>
</feature>
<dbReference type="InterPro" id="IPR036950">
    <property type="entry name" value="PBP_transglycosylase"/>
</dbReference>
<keyword evidence="9" id="KW-0573">Peptidoglycan synthesis</keyword>
<dbReference type="InterPro" id="IPR012338">
    <property type="entry name" value="Beta-lactam/transpept-like"/>
</dbReference>
<dbReference type="AlphaFoldDB" id="A0A1Q5PPW9"/>
<dbReference type="PANTHER" id="PTHR32282">
    <property type="entry name" value="BINDING PROTEIN TRANSPEPTIDASE, PUTATIVE-RELATED"/>
    <property type="match status" value="1"/>
</dbReference>
<name>A0A1Q5PPW9_9ACTO</name>
<evidence type="ECO:0000256" key="5">
    <source>
        <dbReference type="ARBA" id="ARBA00022676"/>
    </source>
</evidence>
<dbReference type="Pfam" id="PF00912">
    <property type="entry name" value="Transgly"/>
    <property type="match status" value="1"/>
</dbReference>
<evidence type="ECO:0000256" key="13">
    <source>
        <dbReference type="ARBA" id="ARBA00049902"/>
    </source>
</evidence>
<dbReference type="OrthoDB" id="9766909at2"/>
<feature type="compositionally biased region" description="Pro residues" evidence="14">
    <location>
        <begin position="723"/>
        <end position="732"/>
    </location>
</feature>
<evidence type="ECO:0000313" key="18">
    <source>
        <dbReference type="Proteomes" id="UP000186785"/>
    </source>
</evidence>
<sequence>MSRSNKQKSTPSQLLGFFALFLALCATLGLVLSGLLMPVAATVGITARAATDSFTSLPDDFEILEPSEQSVILASDGTQLARFYAEDRIIVPEDKISQDMKNAIVAVEDRRFYQHHGVDGQGIIRAFFTNISKGNTQGASTLTQQLVKNTLIENGLQNNDQAAIMRAQEPTIGRKIREMNYALALEKRWSKKEILARYLNIAPFGSNVYGVEAASLLYFSIHAKDLNKSQAALLAGITQSPVAYDPLRNPQLAEKRRNVVASRMLGEKFITKAEYDQIVATPVKDILKPSKRQTGCAAAGNAAYFCRLGLAQIMNSDLVGNTIAERRKLLMRGGITITTTLDPRIQKAAYEAITKQVPVGDPSGFKIAVTAIQPGTGNILAMAQNTNFGPATAKDPGSDYVSYNSGMAGGGGLGRQPGSSFKPMTMGAFFEANHGGYDLAGGKYNWGPKDFISTCPEAGVGAEHTYANVGGMSPAKTTVLKGLNWSINTTFLGMAAQVHDLCKIRDFAIRAGAVDGTGQINGFTPSSVLGTNSVPPLNMANAYATFAASGKRCQPRAILEIKDRNGKLIAKTEPKCEQTIDPMVAKKMARMLNMNNDFYKSQGYANAGRPAASKTGTTNNASDAWLVGFTPQIASAVWMGNPKGLIAMHNVRVNGRFYDWVYGSTIPAAAWADFMRNANAPWPIQNFDQVNVGGPKKIVPGKPAKDKKSDKKKPETAPKPEPKPAAPAKPKN</sequence>
<comment type="caution">
    <text evidence="17">The sequence shown here is derived from an EMBL/GenBank/DDBJ whole genome shotgun (WGS) entry which is preliminary data.</text>
</comment>
<accession>A0A1Q5PPW9</accession>
<dbReference type="Pfam" id="PF00905">
    <property type="entry name" value="Transpeptidase"/>
    <property type="match status" value="1"/>
</dbReference>
<dbReference type="GO" id="GO:0008955">
    <property type="term" value="F:peptidoglycan glycosyltransferase activity"/>
    <property type="evidence" value="ECO:0007669"/>
    <property type="project" value="UniProtKB-EC"/>
</dbReference>
<dbReference type="Gene3D" id="3.40.710.10">
    <property type="entry name" value="DD-peptidase/beta-lactamase superfamily"/>
    <property type="match status" value="1"/>
</dbReference>
<keyword evidence="7" id="KW-0378">Hydrolase</keyword>
<dbReference type="GO" id="GO:0008658">
    <property type="term" value="F:penicillin binding"/>
    <property type="evidence" value="ECO:0007669"/>
    <property type="project" value="InterPro"/>
</dbReference>
<dbReference type="Proteomes" id="UP000186785">
    <property type="component" value="Unassembled WGS sequence"/>
</dbReference>
<dbReference type="GO" id="GO:0006508">
    <property type="term" value="P:proteolysis"/>
    <property type="evidence" value="ECO:0007669"/>
    <property type="project" value="UniProtKB-KW"/>
</dbReference>
<feature type="domain" description="Penicillin-binding protein transpeptidase" evidence="15">
    <location>
        <begin position="368"/>
        <end position="638"/>
    </location>
</feature>
<dbReference type="GO" id="GO:0009252">
    <property type="term" value="P:peptidoglycan biosynthetic process"/>
    <property type="evidence" value="ECO:0007669"/>
    <property type="project" value="UniProtKB-KW"/>
</dbReference>
<dbReference type="InterPro" id="IPR001460">
    <property type="entry name" value="PCN-bd_Tpept"/>
</dbReference>
<keyword evidence="3" id="KW-0121">Carboxypeptidase</keyword>
<evidence type="ECO:0000256" key="2">
    <source>
        <dbReference type="ARBA" id="ARBA00007739"/>
    </source>
</evidence>
<evidence type="ECO:0000256" key="3">
    <source>
        <dbReference type="ARBA" id="ARBA00022645"/>
    </source>
</evidence>
<dbReference type="GO" id="GO:0009002">
    <property type="term" value="F:serine-type D-Ala-D-Ala carboxypeptidase activity"/>
    <property type="evidence" value="ECO:0007669"/>
    <property type="project" value="UniProtKB-EC"/>
</dbReference>
<dbReference type="SUPFAM" id="SSF56601">
    <property type="entry name" value="beta-lactamase/transpeptidase-like"/>
    <property type="match status" value="1"/>
</dbReference>
<gene>
    <name evidence="17" type="ORF">BSR29_00625</name>
</gene>
<reference evidence="17 18" key="1">
    <citation type="submission" date="2016-11" db="EMBL/GenBank/DDBJ databases">
        <title>Actinomyces gypaetusis sp. nov. isolated from the vulture Gypaetus barbatus in Qinghai Tibet Plateau China.</title>
        <authorList>
            <person name="Meng X."/>
        </authorList>
    </citation>
    <scope>NUCLEOTIDE SEQUENCE [LARGE SCALE GENOMIC DNA]</scope>
    <source>
        <strain evidence="17 18">VUL4_2</strain>
    </source>
</reference>
<comment type="similarity">
    <text evidence="1">In the C-terminal section; belongs to the transpeptidase family.</text>
</comment>
<evidence type="ECO:0000256" key="1">
    <source>
        <dbReference type="ARBA" id="ARBA00007090"/>
    </source>
</evidence>
<dbReference type="GO" id="GO:0008360">
    <property type="term" value="P:regulation of cell shape"/>
    <property type="evidence" value="ECO:0007669"/>
    <property type="project" value="UniProtKB-KW"/>
</dbReference>
<comment type="catalytic activity">
    <reaction evidence="13">
        <text>[GlcNAc-(1-&gt;4)-Mur2Ac(oyl-L-Ala-gamma-D-Glu-L-Lys-D-Ala-D-Ala)](n)-di-trans,octa-cis-undecaprenyl diphosphate + beta-D-GlcNAc-(1-&gt;4)-Mur2Ac(oyl-L-Ala-gamma-D-Glu-L-Lys-D-Ala-D-Ala)-di-trans,octa-cis-undecaprenyl diphosphate = [GlcNAc-(1-&gt;4)-Mur2Ac(oyl-L-Ala-gamma-D-Glu-L-Lys-D-Ala-D-Ala)](n+1)-di-trans,octa-cis-undecaprenyl diphosphate + di-trans,octa-cis-undecaprenyl diphosphate + H(+)</text>
        <dbReference type="Rhea" id="RHEA:23708"/>
        <dbReference type="Rhea" id="RHEA-COMP:9602"/>
        <dbReference type="Rhea" id="RHEA-COMP:9603"/>
        <dbReference type="ChEBI" id="CHEBI:15378"/>
        <dbReference type="ChEBI" id="CHEBI:58405"/>
        <dbReference type="ChEBI" id="CHEBI:60033"/>
        <dbReference type="ChEBI" id="CHEBI:78435"/>
        <dbReference type="EC" id="2.4.99.28"/>
    </reaction>
</comment>
<evidence type="ECO:0000313" key="17">
    <source>
        <dbReference type="EMBL" id="OKL49500.1"/>
    </source>
</evidence>
<keyword evidence="6" id="KW-0808">Transferase</keyword>
<dbReference type="InterPro" id="IPR001264">
    <property type="entry name" value="Glyco_trans_51"/>
</dbReference>
<evidence type="ECO:0000256" key="9">
    <source>
        <dbReference type="ARBA" id="ARBA00022984"/>
    </source>
</evidence>
<keyword evidence="11" id="KW-0961">Cell wall biogenesis/degradation</keyword>
<keyword evidence="10" id="KW-0511">Multifunctional enzyme</keyword>
<dbReference type="GO" id="GO:0071555">
    <property type="term" value="P:cell wall organization"/>
    <property type="evidence" value="ECO:0007669"/>
    <property type="project" value="UniProtKB-KW"/>
</dbReference>
<evidence type="ECO:0000256" key="7">
    <source>
        <dbReference type="ARBA" id="ARBA00022801"/>
    </source>
</evidence>
<evidence type="ECO:0000256" key="4">
    <source>
        <dbReference type="ARBA" id="ARBA00022670"/>
    </source>
</evidence>
<keyword evidence="8" id="KW-0133">Cell shape</keyword>
<dbReference type="STRING" id="1921764.BSR28_01885"/>
<keyword evidence="5" id="KW-0328">Glycosyltransferase</keyword>
<dbReference type="PANTHER" id="PTHR32282:SF33">
    <property type="entry name" value="PEPTIDOGLYCAN GLYCOSYLTRANSFERASE"/>
    <property type="match status" value="1"/>
</dbReference>
<dbReference type="GO" id="GO:0030288">
    <property type="term" value="C:outer membrane-bounded periplasmic space"/>
    <property type="evidence" value="ECO:0007669"/>
    <property type="project" value="TreeGrafter"/>
</dbReference>
<feature type="domain" description="Glycosyl transferase family 51" evidence="16">
    <location>
        <begin position="77"/>
        <end position="264"/>
    </location>
</feature>
<dbReference type="RefSeq" id="WP_073708390.1">
    <property type="nucleotide sequence ID" value="NZ_MQSV01000001.1"/>
</dbReference>
<keyword evidence="18" id="KW-1185">Reference proteome</keyword>
<evidence type="ECO:0000259" key="15">
    <source>
        <dbReference type="Pfam" id="PF00905"/>
    </source>
</evidence>
<evidence type="ECO:0000256" key="12">
    <source>
        <dbReference type="ARBA" id="ARBA00034000"/>
    </source>
</evidence>
<evidence type="ECO:0000256" key="10">
    <source>
        <dbReference type="ARBA" id="ARBA00023268"/>
    </source>
</evidence>
<dbReference type="SUPFAM" id="SSF53955">
    <property type="entry name" value="Lysozyme-like"/>
    <property type="match status" value="1"/>
</dbReference>
<feature type="region of interest" description="Disordered" evidence="14">
    <location>
        <begin position="691"/>
        <end position="732"/>
    </location>
</feature>
<dbReference type="Gene3D" id="1.10.3810.10">
    <property type="entry name" value="Biosynthetic peptidoglycan transglycosylase-like"/>
    <property type="match status" value="1"/>
</dbReference>
<evidence type="ECO:0000256" key="6">
    <source>
        <dbReference type="ARBA" id="ARBA00022679"/>
    </source>
</evidence>
<organism evidence="17 18">
    <name type="scientific">Boudabousia liubingyangii</name>
    <dbReference type="NCBI Taxonomy" id="1921764"/>
    <lineage>
        <taxon>Bacteria</taxon>
        <taxon>Bacillati</taxon>
        <taxon>Actinomycetota</taxon>
        <taxon>Actinomycetes</taxon>
        <taxon>Actinomycetales</taxon>
        <taxon>Actinomycetaceae</taxon>
        <taxon>Boudabousia</taxon>
    </lineage>
</organism>
<comment type="catalytic activity">
    <reaction evidence="12">
        <text>Preferential cleavage: (Ac)2-L-Lys-D-Ala-|-D-Ala. Also transpeptidation of peptidyl-alanyl moieties that are N-acyl substituents of D-alanine.</text>
        <dbReference type="EC" id="3.4.16.4"/>
    </reaction>
</comment>
<proteinExistence type="inferred from homology"/>
<dbReference type="FunFam" id="1.10.3810.10:FF:000001">
    <property type="entry name" value="Penicillin-binding protein 1A"/>
    <property type="match status" value="1"/>
</dbReference>
<dbReference type="InterPro" id="IPR050396">
    <property type="entry name" value="Glycosyltr_51/Transpeptidase"/>
</dbReference>
<evidence type="ECO:0000256" key="11">
    <source>
        <dbReference type="ARBA" id="ARBA00023316"/>
    </source>
</evidence>
<protein>
    <submittedName>
        <fullName evidence="17">Uncharacterized protein</fullName>
    </submittedName>
</protein>
<keyword evidence="4" id="KW-0645">Protease</keyword>
<evidence type="ECO:0000256" key="8">
    <source>
        <dbReference type="ARBA" id="ARBA00022960"/>
    </source>
</evidence>
<dbReference type="InterPro" id="IPR023346">
    <property type="entry name" value="Lysozyme-like_dom_sf"/>
</dbReference>
<evidence type="ECO:0000256" key="14">
    <source>
        <dbReference type="SAM" id="MobiDB-lite"/>
    </source>
</evidence>
<comment type="similarity">
    <text evidence="2">In the N-terminal section; belongs to the glycosyltransferase 51 family.</text>
</comment>